<evidence type="ECO:0000313" key="3">
    <source>
        <dbReference type="Proteomes" id="UP000192578"/>
    </source>
</evidence>
<feature type="compositionally biased region" description="Acidic residues" evidence="1">
    <location>
        <begin position="188"/>
        <end position="208"/>
    </location>
</feature>
<proteinExistence type="predicted"/>
<evidence type="ECO:0000313" key="2">
    <source>
        <dbReference type="EMBL" id="OQV25939.1"/>
    </source>
</evidence>
<dbReference type="Gene3D" id="3.30.40.10">
    <property type="entry name" value="Zinc/RING finger domain, C3HC4 (zinc finger)"/>
    <property type="match status" value="1"/>
</dbReference>
<dbReference type="InterPro" id="IPR013083">
    <property type="entry name" value="Znf_RING/FYVE/PHD"/>
</dbReference>
<dbReference type="AlphaFoldDB" id="A0A1W0XEN9"/>
<dbReference type="EMBL" id="MTYJ01000001">
    <property type="protein sequence ID" value="OQV25939.1"/>
    <property type="molecule type" value="Genomic_DNA"/>
</dbReference>
<dbReference type="Proteomes" id="UP000192578">
    <property type="component" value="Unassembled WGS sequence"/>
</dbReference>
<feature type="compositionally biased region" description="Low complexity" evidence="1">
    <location>
        <begin position="167"/>
        <end position="178"/>
    </location>
</feature>
<protein>
    <submittedName>
        <fullName evidence="2">Uncharacterized protein</fullName>
    </submittedName>
</protein>
<organism evidence="2 3">
    <name type="scientific">Hypsibius exemplaris</name>
    <name type="common">Freshwater tardigrade</name>
    <dbReference type="NCBI Taxonomy" id="2072580"/>
    <lineage>
        <taxon>Eukaryota</taxon>
        <taxon>Metazoa</taxon>
        <taxon>Ecdysozoa</taxon>
        <taxon>Tardigrada</taxon>
        <taxon>Eutardigrada</taxon>
        <taxon>Parachela</taxon>
        <taxon>Hypsibioidea</taxon>
        <taxon>Hypsibiidae</taxon>
        <taxon>Hypsibius</taxon>
    </lineage>
</organism>
<evidence type="ECO:0000256" key="1">
    <source>
        <dbReference type="SAM" id="MobiDB-lite"/>
    </source>
</evidence>
<sequence>MLTEVILKMEPFGHPNDLRLPVKIASGSAVESFLKLGKAPALAVASQPSQTPSQESTEASKQIDELNGRFKAALKTFQQAGDSASFAKQIEDVSALGLALVPMKKAYIKSIEAVLMEYLEAEDRGGLPKDIIREVVEECHAAHRSLFELVVDRAVIKDFLTLLRKNQLSQPSSSQSRPPTERARAFGDSDDEIEAEDVGEEEENEDDGPIPGASQHHLEETAEETEDAIREELSEPGFLENKRAQIAAVTISDAAYLKREMEKTFEKVRNKRGYSWSLVEGVIVEGPSDDSIQVRPTTADKIIQDPISKTDITVCAVKSSNCPSSHLYEESNLRPLVRNAQQKDARGIKCSYLGCGMYIRMEDIISDDEYARFLARTAQEDDVEP</sequence>
<accession>A0A1W0XEN9</accession>
<keyword evidence="3" id="KW-1185">Reference proteome</keyword>
<comment type="caution">
    <text evidence="2">The sequence shown here is derived from an EMBL/GenBank/DDBJ whole genome shotgun (WGS) entry which is preliminary data.</text>
</comment>
<feature type="region of interest" description="Disordered" evidence="1">
    <location>
        <begin position="167"/>
        <end position="228"/>
    </location>
</feature>
<name>A0A1W0XEN9_HYPEX</name>
<gene>
    <name evidence="2" type="ORF">BV898_00081</name>
</gene>
<reference evidence="3" key="1">
    <citation type="submission" date="2017-01" db="EMBL/GenBank/DDBJ databases">
        <title>Comparative genomics of anhydrobiosis in the tardigrade Hypsibius dujardini.</title>
        <authorList>
            <person name="Yoshida Y."/>
            <person name="Koutsovoulos G."/>
            <person name="Laetsch D."/>
            <person name="Stevens L."/>
            <person name="Kumar S."/>
            <person name="Horikawa D."/>
            <person name="Ishino K."/>
            <person name="Komine S."/>
            <person name="Tomita M."/>
            <person name="Blaxter M."/>
            <person name="Arakawa K."/>
        </authorList>
    </citation>
    <scope>NUCLEOTIDE SEQUENCE [LARGE SCALE GENOMIC DNA]</scope>
    <source>
        <strain evidence="3">Z151</strain>
    </source>
</reference>
<dbReference type="OrthoDB" id="26899at2759"/>